<comment type="caution">
    <text evidence="1">The sequence shown here is derived from an EMBL/GenBank/DDBJ whole genome shotgun (WGS) entry which is preliminary data.</text>
</comment>
<sequence>MIYLAFTLLWVTSLFRRQISVVPDGNRVAIAPILITVETNERSQMLYGC</sequence>
<name>V7IXI8_SALET</name>
<reference evidence="1 2" key="1">
    <citation type="journal article" date="2014" name="Genome Announc.">
        <title>Whole-Genome Sequencing of Salmonella enterica subsp. enterica Serovar Cubana Strains Isolated from Agricultural Sources.</title>
        <authorList>
            <person name="Benahmed F.H."/>
            <person name="Gopinath G.R."/>
            <person name="Wang H."/>
            <person name="Jean-Gilles Beaubrun J."/>
            <person name="Grim C."/>
            <person name="Cheng C.M."/>
            <person name="McClelland M."/>
            <person name="Ayers S."/>
            <person name="Abbott J."/>
            <person name="Desai P."/>
            <person name="Frye J.G."/>
            <person name="Weinstock G."/>
            <person name="Hammack T.S."/>
            <person name="Hanes D.E."/>
            <person name="Rasmussen M.A."/>
            <person name="Davidson M.K."/>
        </authorList>
    </citation>
    <scope>NUCLEOTIDE SEQUENCE [LARGE SCALE GENOMIC DNA]</scope>
    <source>
        <strain evidence="1">76814</strain>
    </source>
</reference>
<dbReference type="HOGENOM" id="CLU_3140470_0_0_6"/>
<dbReference type="AlphaFoldDB" id="V7IXI8"/>
<organism evidence="1 2">
    <name type="scientific">Salmonella enterica subsp. enterica serovar Cubana str. 76814</name>
    <dbReference type="NCBI Taxonomy" id="1192560"/>
    <lineage>
        <taxon>Bacteria</taxon>
        <taxon>Pseudomonadati</taxon>
        <taxon>Pseudomonadota</taxon>
        <taxon>Gammaproteobacteria</taxon>
        <taxon>Enterobacterales</taxon>
        <taxon>Enterobacteriaceae</taxon>
        <taxon>Salmonella</taxon>
    </lineage>
</organism>
<gene>
    <name evidence="1" type="ORF">A628_00247</name>
</gene>
<proteinExistence type="predicted"/>
<protein>
    <submittedName>
        <fullName evidence="1">Uncharacterized protein</fullName>
    </submittedName>
</protein>
<accession>V7IXI8</accession>
<evidence type="ECO:0000313" key="2">
    <source>
        <dbReference type="Proteomes" id="UP000018534"/>
    </source>
</evidence>
<evidence type="ECO:0000313" key="1">
    <source>
        <dbReference type="EMBL" id="ETA89607.1"/>
    </source>
</evidence>
<dbReference type="Proteomes" id="UP000018534">
    <property type="component" value="Unassembled WGS sequence"/>
</dbReference>
<dbReference type="EMBL" id="AZGR01000008">
    <property type="protein sequence ID" value="ETA89607.1"/>
    <property type="molecule type" value="Genomic_DNA"/>
</dbReference>